<keyword evidence="1" id="KW-0472">Membrane</keyword>
<dbReference type="EMBL" id="JADGJW010000505">
    <property type="protein sequence ID" value="KAJ3215995.1"/>
    <property type="molecule type" value="Genomic_DNA"/>
</dbReference>
<feature type="transmembrane region" description="Helical" evidence="1">
    <location>
        <begin position="110"/>
        <end position="127"/>
    </location>
</feature>
<protein>
    <submittedName>
        <fullName evidence="3">Uncharacterized protein</fullName>
    </submittedName>
</protein>
<keyword evidence="1" id="KW-0812">Transmembrane</keyword>
<evidence type="ECO:0000256" key="2">
    <source>
        <dbReference type="SAM" id="SignalP"/>
    </source>
</evidence>
<sequence length="241" mass="27120">MGSFFIALALSLPPLFLGAYGYDETADFCWYTRSYDVVFAGLFISPFKWATNYLPSIIFIAYSTFASVRVMLRLRRAQLDSINVNQDSKNSSQRQNAKTQKIVAKLVSRLMFYPLVPLISNFFNIYGEADYAISHTNKFSLLVPALTGTSIQGLLTSILFFTIDPAWTKLYIDIRKYYDPHFEEAKSSSASNTGSGFESMGKAVSSVGQNQYHNTYHHFEGPKVISEIRTPATKEGVARFV</sequence>
<dbReference type="Proteomes" id="UP001211065">
    <property type="component" value="Unassembled WGS sequence"/>
</dbReference>
<reference evidence="3" key="1">
    <citation type="submission" date="2020-05" db="EMBL/GenBank/DDBJ databases">
        <title>Phylogenomic resolution of chytrid fungi.</title>
        <authorList>
            <person name="Stajich J.E."/>
            <person name="Amses K."/>
            <person name="Simmons R."/>
            <person name="Seto K."/>
            <person name="Myers J."/>
            <person name="Bonds A."/>
            <person name="Quandt C.A."/>
            <person name="Barry K."/>
            <person name="Liu P."/>
            <person name="Grigoriev I."/>
            <person name="Longcore J.E."/>
            <person name="James T.Y."/>
        </authorList>
    </citation>
    <scope>NUCLEOTIDE SEQUENCE</scope>
    <source>
        <strain evidence="3">JEL0476</strain>
    </source>
</reference>
<evidence type="ECO:0000313" key="4">
    <source>
        <dbReference type="Proteomes" id="UP001211065"/>
    </source>
</evidence>
<proteinExistence type="predicted"/>
<feature type="signal peptide" evidence="2">
    <location>
        <begin position="1"/>
        <end position="18"/>
    </location>
</feature>
<feature type="chain" id="PRO_5042135161" evidence="2">
    <location>
        <begin position="19"/>
        <end position="241"/>
    </location>
</feature>
<organism evidence="3 4">
    <name type="scientific">Clydaea vesicula</name>
    <dbReference type="NCBI Taxonomy" id="447962"/>
    <lineage>
        <taxon>Eukaryota</taxon>
        <taxon>Fungi</taxon>
        <taxon>Fungi incertae sedis</taxon>
        <taxon>Chytridiomycota</taxon>
        <taxon>Chytridiomycota incertae sedis</taxon>
        <taxon>Chytridiomycetes</taxon>
        <taxon>Lobulomycetales</taxon>
        <taxon>Lobulomycetaceae</taxon>
        <taxon>Clydaea</taxon>
    </lineage>
</organism>
<name>A0AAD5TYA8_9FUNG</name>
<dbReference type="AlphaFoldDB" id="A0AAD5TYA8"/>
<feature type="transmembrane region" description="Helical" evidence="1">
    <location>
        <begin position="139"/>
        <end position="161"/>
    </location>
</feature>
<evidence type="ECO:0000313" key="3">
    <source>
        <dbReference type="EMBL" id="KAJ3215995.1"/>
    </source>
</evidence>
<comment type="caution">
    <text evidence="3">The sequence shown here is derived from an EMBL/GenBank/DDBJ whole genome shotgun (WGS) entry which is preliminary data.</text>
</comment>
<dbReference type="Gene3D" id="1.20.1070.10">
    <property type="entry name" value="Rhodopsin 7-helix transmembrane proteins"/>
    <property type="match status" value="1"/>
</dbReference>
<keyword evidence="1" id="KW-1133">Transmembrane helix</keyword>
<accession>A0AAD5TYA8</accession>
<keyword evidence="4" id="KW-1185">Reference proteome</keyword>
<keyword evidence="2" id="KW-0732">Signal</keyword>
<evidence type="ECO:0000256" key="1">
    <source>
        <dbReference type="SAM" id="Phobius"/>
    </source>
</evidence>
<feature type="transmembrane region" description="Helical" evidence="1">
    <location>
        <begin position="53"/>
        <end position="72"/>
    </location>
</feature>
<gene>
    <name evidence="3" type="ORF">HK099_006105</name>
</gene>